<dbReference type="HOGENOM" id="CLU_025086_0_1_0"/>
<dbReference type="GO" id="GO:0005737">
    <property type="term" value="C:cytoplasm"/>
    <property type="evidence" value="ECO:0007669"/>
    <property type="project" value="UniProtKB-SubCell"/>
</dbReference>
<evidence type="ECO:0000256" key="6">
    <source>
        <dbReference type="ARBA" id="ARBA00022723"/>
    </source>
</evidence>
<keyword evidence="11 13" id="KW-0030">Aminoacyl-tRNA synthetase</keyword>
<dbReference type="InterPro" id="IPR006195">
    <property type="entry name" value="aa-tRNA-synth_II"/>
</dbReference>
<dbReference type="SUPFAM" id="SSF46589">
    <property type="entry name" value="tRNA-binding arm"/>
    <property type="match status" value="1"/>
</dbReference>
<keyword evidence="4 13" id="KW-0963">Cytoplasm</keyword>
<dbReference type="PROSITE" id="PS50862">
    <property type="entry name" value="AA_TRNA_LIGASE_II"/>
    <property type="match status" value="1"/>
</dbReference>
<dbReference type="Gene3D" id="3.30.930.10">
    <property type="entry name" value="Bira Bifunctional Protein, Domain 2"/>
    <property type="match status" value="1"/>
</dbReference>
<comment type="subcellular location">
    <subcellularLocation>
        <location evidence="1 13">Cytoplasm</location>
    </subcellularLocation>
</comment>
<dbReference type="AlphaFoldDB" id="B0VGJ1"/>
<name>B0VGJ1_CLOAI</name>
<evidence type="ECO:0000313" key="15">
    <source>
        <dbReference type="EMBL" id="CAO80428.1"/>
    </source>
</evidence>
<evidence type="ECO:0000256" key="13">
    <source>
        <dbReference type="HAMAP-Rule" id="MF_00281"/>
    </source>
</evidence>
<keyword evidence="5 13" id="KW-0436">Ligase</keyword>
<evidence type="ECO:0000313" key="16">
    <source>
        <dbReference type="Proteomes" id="UP000002019"/>
    </source>
</evidence>
<dbReference type="InterPro" id="IPR004188">
    <property type="entry name" value="Phe-tRNA_ligase_II_N"/>
</dbReference>
<evidence type="ECO:0000256" key="4">
    <source>
        <dbReference type="ARBA" id="ARBA00022490"/>
    </source>
</evidence>
<dbReference type="STRING" id="459349.CLOAM0533"/>
<dbReference type="GO" id="GO:0000049">
    <property type="term" value="F:tRNA binding"/>
    <property type="evidence" value="ECO:0007669"/>
    <property type="project" value="InterPro"/>
</dbReference>
<comment type="cofactor">
    <cofactor evidence="13">
        <name>Mg(2+)</name>
        <dbReference type="ChEBI" id="CHEBI:18420"/>
    </cofactor>
    <text evidence="13">Binds 2 magnesium ions per tetramer.</text>
</comment>
<evidence type="ECO:0000256" key="11">
    <source>
        <dbReference type="ARBA" id="ARBA00023146"/>
    </source>
</evidence>
<dbReference type="Pfam" id="PF02912">
    <property type="entry name" value="Phe_tRNA-synt_N"/>
    <property type="match status" value="1"/>
</dbReference>
<proteinExistence type="inferred from homology"/>
<keyword evidence="9 13" id="KW-0460">Magnesium</keyword>
<keyword evidence="6 13" id="KW-0479">Metal-binding</keyword>
<dbReference type="GO" id="GO:0000287">
    <property type="term" value="F:magnesium ion binding"/>
    <property type="evidence" value="ECO:0007669"/>
    <property type="project" value="UniProtKB-UniRule"/>
</dbReference>
<dbReference type="InterPro" id="IPR004529">
    <property type="entry name" value="Phe-tRNA-synth_IIc_asu"/>
</dbReference>
<dbReference type="CDD" id="cd00496">
    <property type="entry name" value="PheRS_alpha_core"/>
    <property type="match status" value="1"/>
</dbReference>
<evidence type="ECO:0000256" key="8">
    <source>
        <dbReference type="ARBA" id="ARBA00022840"/>
    </source>
</evidence>
<dbReference type="SUPFAM" id="SSF55681">
    <property type="entry name" value="Class II aaRS and biotin synthetases"/>
    <property type="match status" value="1"/>
</dbReference>
<evidence type="ECO:0000256" key="9">
    <source>
        <dbReference type="ARBA" id="ARBA00022842"/>
    </source>
</evidence>
<sequence>MEEELRKLVEYAEKDIFACSSPNDLLNVKAKYLGKKSLLSSLYAQMRNIPVEERPAFGNLINEAKKRIEDLLEQQNKVIKENAWKKNEAKAGTDLTMPGIFSSRGGLHPLTIIRREIDEVFLGLGFEIAEGPDIDDDFHNFDALNTPLDHPSRNLADTFYLEGGGLLRTHTSTVQVRVMEKYPPPIKIISPGRCYRNDKPDPSHSPVFHQVEALVVDKGISLADMKDMLSQFASIMFGKDVSSRIRPHFFPFTEPSAEMDISCVVCGGTGCRVCKYSGWLEMGGAGMVDPNVFDILGIDSEFYTGYAFGLGIERIAMLKYNIPDMRILYENDLRMLRQFKGEFR</sequence>
<organism evidence="15 16">
    <name type="scientific">Cloacimonas acidaminovorans (strain Evry)</name>
    <dbReference type="NCBI Taxonomy" id="459349"/>
    <lineage>
        <taxon>Bacteria</taxon>
        <taxon>Pseudomonadati</taxon>
        <taxon>Candidatus Cloacimonadota</taxon>
        <taxon>Candidatus Cloacimonadia</taxon>
        <taxon>Candidatus Cloacimonadales</taxon>
        <taxon>Candidatus Cloacimonadaceae</taxon>
        <taxon>Candidatus Cloacimonas</taxon>
    </lineage>
</organism>
<evidence type="ECO:0000256" key="12">
    <source>
        <dbReference type="ARBA" id="ARBA00049255"/>
    </source>
</evidence>
<dbReference type="EMBL" id="CU466930">
    <property type="protein sequence ID" value="CAO80428.1"/>
    <property type="molecule type" value="Genomic_DNA"/>
</dbReference>
<keyword evidence="16" id="KW-1185">Reference proteome</keyword>
<evidence type="ECO:0000256" key="7">
    <source>
        <dbReference type="ARBA" id="ARBA00022741"/>
    </source>
</evidence>
<comment type="catalytic activity">
    <reaction evidence="12 13">
        <text>tRNA(Phe) + L-phenylalanine + ATP = L-phenylalanyl-tRNA(Phe) + AMP + diphosphate + H(+)</text>
        <dbReference type="Rhea" id="RHEA:19413"/>
        <dbReference type="Rhea" id="RHEA-COMP:9668"/>
        <dbReference type="Rhea" id="RHEA-COMP:9699"/>
        <dbReference type="ChEBI" id="CHEBI:15378"/>
        <dbReference type="ChEBI" id="CHEBI:30616"/>
        <dbReference type="ChEBI" id="CHEBI:33019"/>
        <dbReference type="ChEBI" id="CHEBI:58095"/>
        <dbReference type="ChEBI" id="CHEBI:78442"/>
        <dbReference type="ChEBI" id="CHEBI:78531"/>
        <dbReference type="ChEBI" id="CHEBI:456215"/>
        <dbReference type="EC" id="6.1.1.20"/>
    </reaction>
</comment>
<keyword evidence="8 13" id="KW-0067">ATP-binding</keyword>
<gene>
    <name evidence="13 15" type="primary">pheS</name>
    <name evidence="15" type="ordered locus">CLOAM0533</name>
</gene>
<dbReference type="PANTHER" id="PTHR11538:SF41">
    <property type="entry name" value="PHENYLALANINE--TRNA LIGASE, MITOCHONDRIAL"/>
    <property type="match status" value="1"/>
</dbReference>
<dbReference type="PANTHER" id="PTHR11538">
    <property type="entry name" value="PHENYLALANYL-TRNA SYNTHETASE"/>
    <property type="match status" value="1"/>
</dbReference>
<dbReference type="NCBIfam" id="TIGR00468">
    <property type="entry name" value="pheS"/>
    <property type="match status" value="1"/>
</dbReference>
<dbReference type="InterPro" id="IPR002319">
    <property type="entry name" value="Phenylalanyl-tRNA_Synthase"/>
</dbReference>
<dbReference type="RefSeq" id="WP_015424289.1">
    <property type="nucleotide sequence ID" value="NC_020449.1"/>
</dbReference>
<accession>B0VGJ1</accession>
<comment type="similarity">
    <text evidence="2 13">Belongs to the class-II aminoacyl-tRNA synthetase family. Phe-tRNA synthetase alpha subunit type 1 subfamily.</text>
</comment>
<evidence type="ECO:0000256" key="3">
    <source>
        <dbReference type="ARBA" id="ARBA00011209"/>
    </source>
</evidence>
<dbReference type="OrthoDB" id="9800719at2"/>
<dbReference type="KEGG" id="caci:CLOAM0533"/>
<feature type="binding site" evidence="13">
    <location>
        <position position="254"/>
    </location>
    <ligand>
        <name>Mg(2+)</name>
        <dbReference type="ChEBI" id="CHEBI:18420"/>
        <note>shared with beta subunit</note>
    </ligand>
</feature>
<dbReference type="InterPro" id="IPR022911">
    <property type="entry name" value="Phe_tRNA_ligase_alpha1_bac"/>
</dbReference>
<dbReference type="GO" id="GO:0006432">
    <property type="term" value="P:phenylalanyl-tRNA aminoacylation"/>
    <property type="evidence" value="ECO:0007669"/>
    <property type="project" value="UniProtKB-UniRule"/>
</dbReference>
<protein>
    <recommendedName>
        <fullName evidence="13">Phenylalanine--tRNA ligase alpha subunit</fullName>
        <ecNumber evidence="13">6.1.1.20</ecNumber>
    </recommendedName>
    <alternativeName>
        <fullName evidence="13">Phenylalanyl-tRNA synthetase alpha subunit</fullName>
        <shortName evidence="13">PheRS</shortName>
    </alternativeName>
</protein>
<dbReference type="GO" id="GO:0004826">
    <property type="term" value="F:phenylalanine-tRNA ligase activity"/>
    <property type="evidence" value="ECO:0007669"/>
    <property type="project" value="UniProtKB-UniRule"/>
</dbReference>
<dbReference type="Pfam" id="PF01409">
    <property type="entry name" value="tRNA-synt_2d"/>
    <property type="match status" value="1"/>
</dbReference>
<dbReference type="GO" id="GO:0005524">
    <property type="term" value="F:ATP binding"/>
    <property type="evidence" value="ECO:0007669"/>
    <property type="project" value="UniProtKB-UniRule"/>
</dbReference>
<keyword evidence="10 13" id="KW-0648">Protein biosynthesis</keyword>
<dbReference type="eggNOG" id="COG0016">
    <property type="taxonomic scope" value="Bacteria"/>
</dbReference>
<feature type="domain" description="Aminoacyl-transfer RNA synthetases class-II family profile" evidence="14">
    <location>
        <begin position="113"/>
        <end position="338"/>
    </location>
</feature>
<evidence type="ECO:0000256" key="5">
    <source>
        <dbReference type="ARBA" id="ARBA00022598"/>
    </source>
</evidence>
<comment type="subunit">
    <text evidence="3 13">Tetramer of two alpha and two beta subunits.</text>
</comment>
<dbReference type="Proteomes" id="UP000002019">
    <property type="component" value="Chromosome"/>
</dbReference>
<keyword evidence="7 13" id="KW-0547">Nucleotide-binding</keyword>
<evidence type="ECO:0000256" key="2">
    <source>
        <dbReference type="ARBA" id="ARBA00010207"/>
    </source>
</evidence>
<dbReference type="InterPro" id="IPR045864">
    <property type="entry name" value="aa-tRNA-synth_II/BPL/LPL"/>
</dbReference>
<reference evidence="15 16" key="1">
    <citation type="journal article" date="2008" name="J. Bacteriol.">
        <title>'Candidatus Cloacamonas acidaminovorans': genome sequence reconstruction provides a first glimpse of a new bacterial division.</title>
        <authorList>
            <person name="Pelletier E."/>
            <person name="Kreimeyer A."/>
            <person name="Bocs S."/>
            <person name="Rouy Z."/>
            <person name="Gyapay G."/>
            <person name="Chouari R."/>
            <person name="Riviere D."/>
            <person name="Ganesan A."/>
            <person name="Daegelen P."/>
            <person name="Sghir A."/>
            <person name="Cohen G.N."/>
            <person name="Medigue C."/>
            <person name="Weissenbach J."/>
            <person name="Le Paslier D."/>
        </authorList>
    </citation>
    <scope>NUCLEOTIDE SEQUENCE [LARGE SCALE GENOMIC DNA]</scope>
    <source>
        <strain evidence="16">Evry</strain>
    </source>
</reference>
<evidence type="ECO:0000256" key="10">
    <source>
        <dbReference type="ARBA" id="ARBA00022917"/>
    </source>
</evidence>
<evidence type="ECO:0000259" key="14">
    <source>
        <dbReference type="PROSITE" id="PS50862"/>
    </source>
</evidence>
<dbReference type="InterPro" id="IPR010978">
    <property type="entry name" value="tRNA-bd_arm"/>
</dbReference>
<evidence type="ECO:0000256" key="1">
    <source>
        <dbReference type="ARBA" id="ARBA00004496"/>
    </source>
</evidence>
<dbReference type="EC" id="6.1.1.20" evidence="13"/>
<dbReference type="HAMAP" id="MF_00281">
    <property type="entry name" value="Phe_tRNA_synth_alpha1"/>
    <property type="match status" value="1"/>
</dbReference>